<evidence type="ECO:0000313" key="1">
    <source>
        <dbReference type="EMBL" id="GME26039.1"/>
    </source>
</evidence>
<accession>A0ACB5RZT2</accession>
<dbReference type="EMBL" id="BSXG01000025">
    <property type="protein sequence ID" value="GME26039.1"/>
    <property type="molecule type" value="Genomic_DNA"/>
</dbReference>
<protein>
    <submittedName>
        <fullName evidence="1">Helicase</fullName>
    </submittedName>
</protein>
<keyword evidence="1" id="KW-0067">ATP-binding</keyword>
<gene>
    <name evidence="1" type="primary">g8286</name>
    <name evidence="1" type="ORF">NpPPO83_00008286</name>
</gene>
<dbReference type="Proteomes" id="UP001165186">
    <property type="component" value="Unassembled WGS sequence"/>
</dbReference>
<keyword evidence="1" id="KW-0347">Helicase</keyword>
<evidence type="ECO:0000313" key="2">
    <source>
        <dbReference type="Proteomes" id="UP001165186"/>
    </source>
</evidence>
<name>A0ACB5RZT2_9PEZI</name>
<comment type="caution">
    <text evidence="1">The sequence shown here is derived from an EMBL/GenBank/DDBJ whole genome shotgun (WGS) entry which is preliminary data.</text>
</comment>
<reference evidence="1" key="1">
    <citation type="submission" date="2024-09" db="EMBL/GenBank/DDBJ databases">
        <title>Draft Genome Sequences of Neofusicoccum parvum.</title>
        <authorList>
            <person name="Ashida A."/>
            <person name="Camagna M."/>
            <person name="Tanaka A."/>
            <person name="Takemoto D."/>
        </authorList>
    </citation>
    <scope>NUCLEOTIDE SEQUENCE</scope>
    <source>
        <strain evidence="1">PPO83</strain>
    </source>
</reference>
<organism evidence="1 2">
    <name type="scientific">Neofusicoccum parvum</name>
    <dbReference type="NCBI Taxonomy" id="310453"/>
    <lineage>
        <taxon>Eukaryota</taxon>
        <taxon>Fungi</taxon>
        <taxon>Dikarya</taxon>
        <taxon>Ascomycota</taxon>
        <taxon>Pezizomycotina</taxon>
        <taxon>Dothideomycetes</taxon>
        <taxon>Dothideomycetes incertae sedis</taxon>
        <taxon>Botryosphaeriales</taxon>
        <taxon>Botryosphaeriaceae</taxon>
        <taxon>Neofusicoccum</taxon>
    </lineage>
</organism>
<keyword evidence="1" id="KW-0378">Hydrolase</keyword>
<keyword evidence="1" id="KW-0547">Nucleotide-binding</keyword>
<keyword evidence="2" id="KW-1185">Reference proteome</keyword>
<sequence length="783" mass="86660">MAPHLTDDDGDEFGLSSSDESALIAAIDAPSASSAKRTRGADDAGFDQHPAKRATGPAAPAYPTTSPLARKILNERFGLGSFRLEQEAVIARLLAGGSAVVVFPTGGGKSLCYQVPALAFPELDAQQPSPRRGPADGGVTIVVSPLIALMKDQVDALRMRSISAVVMDSSKSRDEHLDTMHRLRAGAVRLLYCAPERLNNEGFVECLRSVRGGVRMVAVDEAHCISEWGHSFRPDYLKVARFVSEIKAERVVCLTATATPKVARDICDAFGIDGAGLFRTPMYRPNLRLLAESTRDKQDLYPKIFASLRRNPGPTIIYVTLQRQSEVLAADLRAQGFKARHFHAGMQTWDKTALQEEFMRQDDMVICATIAFGMGIDKANIRNIIHFDIPRSVEGYSQQIGRAGRDGLQSTCLLCLTPNDLYLQENLTYGDLPSKESVRRFLKDVFSQDHQQLDIGEKFVASHYSQTSEFDIRATTLSILYAKLELQFGFIRATTPQYSKYQYEVVNERHIHGDKSTAAAVIKQHARKAKKYHNIDVDGASRAARCLRADLVRKLNAWNDGNIIELKTSGVEHVYRVLKKLPSADAEIEDILDKLYKQMQERERQDLQRTQAVVNLATESLCFSYRIGEYFGDRGQDLQAGCGHCTWCETKKPVVMPERQPVPTNHAQIGEILRATDARDDPRFLARVAFGITSPRVSKLKLSNHPVFGSLNNHDFLALVRIFTSACNNAPESLESGTQDHPPAKTTGAARASNQGGPSKTSSYRGRGTAQRGTPSRHKRYGR</sequence>
<proteinExistence type="predicted"/>